<feature type="domain" description="DUF1592" evidence="4">
    <location>
        <begin position="470"/>
        <end position="599"/>
    </location>
</feature>
<dbReference type="Pfam" id="PF07626">
    <property type="entry name" value="PSD3"/>
    <property type="match status" value="1"/>
</dbReference>
<evidence type="ECO:0000259" key="1">
    <source>
        <dbReference type="Pfam" id="PF07624"/>
    </source>
</evidence>
<accession>A0ABP9VQS7</accession>
<evidence type="ECO:0000313" key="6">
    <source>
        <dbReference type="EMBL" id="GAA5507511.1"/>
    </source>
</evidence>
<dbReference type="EMBL" id="BAABRO010000005">
    <property type="protein sequence ID" value="GAA5507511.1"/>
    <property type="molecule type" value="Genomic_DNA"/>
</dbReference>
<evidence type="ECO:0008006" key="8">
    <source>
        <dbReference type="Google" id="ProtNLM"/>
    </source>
</evidence>
<evidence type="ECO:0000259" key="3">
    <source>
        <dbReference type="Pfam" id="PF07627"/>
    </source>
</evidence>
<feature type="domain" description="DUF1585" evidence="1">
    <location>
        <begin position="728"/>
        <end position="800"/>
    </location>
</feature>
<evidence type="ECO:0000259" key="2">
    <source>
        <dbReference type="Pfam" id="PF07626"/>
    </source>
</evidence>
<organism evidence="6 7">
    <name type="scientific">Novipirellula caenicola</name>
    <dbReference type="NCBI Taxonomy" id="1536901"/>
    <lineage>
        <taxon>Bacteria</taxon>
        <taxon>Pseudomonadati</taxon>
        <taxon>Planctomycetota</taxon>
        <taxon>Planctomycetia</taxon>
        <taxon>Pirellulales</taxon>
        <taxon>Pirellulaceae</taxon>
        <taxon>Novipirellula</taxon>
    </lineage>
</organism>
<dbReference type="Pfam" id="PF07631">
    <property type="entry name" value="PSD4"/>
    <property type="match status" value="1"/>
</dbReference>
<dbReference type="InterPro" id="IPR036909">
    <property type="entry name" value="Cyt_c-like_dom_sf"/>
</dbReference>
<reference evidence="6 7" key="1">
    <citation type="submission" date="2024-02" db="EMBL/GenBank/DDBJ databases">
        <title>Rhodopirellula caenicola NBRC 110016.</title>
        <authorList>
            <person name="Ichikawa N."/>
            <person name="Katano-Makiyama Y."/>
            <person name="Hidaka K."/>
        </authorList>
    </citation>
    <scope>NUCLEOTIDE SEQUENCE [LARGE SCALE GENOMIC DNA]</scope>
    <source>
        <strain evidence="6 7">NBRC 110016</strain>
    </source>
</reference>
<evidence type="ECO:0000313" key="7">
    <source>
        <dbReference type="Proteomes" id="UP001416858"/>
    </source>
</evidence>
<sequence length="804" mass="91404">MMCSKPSPDHRTPLARHATKPKLHPSILWLASALLLFPATRIDADDFSTIEPMIRQHCVRCHNADEQEGDVRLDPLSSVDAELLTKVYEQIAGGLMPPEDEPQPSAAQRTSLAKQVLELAKQSPSENVGGLRRLNKREYQNTVRDLLGLNDGNFDPSSYIYDDNVNEGFDTNASSLVMSDESLFEYMEAAQAALWQALFTMDAKQPEPRVFEVPMRQLTGASRRYENQGKDFYTFRIGGNSKIVDGKATRNCQIPGRYRITVTASAVDEDRYPVKFVPKNEPPKLAIGVVSARRTGVNELGKTIETFPLIYDKEQTFTVETWIDRDFYPYLRMANGTSKPIVQIRAALRRSKFKKSDFAGPFRGPGIRVTQYKIEGPFYEQWPTESMKTTLLSDKMPDLTSATAREYLLGRFAIRAFRRRVTREGIGLWFDYLNKQYKQSRDWNDAVVKTMTAMMASTDFLYLFEEQGELSDFPLASRLSYFFWSTMPDQELFSVANSGKLTEPATLRAQVLRLMQDPRADRFCESFADQWLALDELGTMPPDNKTREFRIYGESMEQAMREETRLFFRHVYEENRSVADFIDSDYSFINNKLAELYGLPKQSDGKLTLTQLPASSKRGGLLTQGSVLTLTSNGVETSPVVRGVWVLDHFLGTPPPPPPEEVPAIVPDLTGATTVRQMLEKHRNDKACMQCHKRIDPLGFALEAYDPIGRYRTNYTKRQKVSTDGTFSGQAFRDIDGLKKILAADLRPFARNLIIRIAEYAKGRELVAADYPIVESIVQQTQKNNFQLKEIVYRIATSELMTQR</sequence>
<gene>
    <name evidence="6" type="ORF">Rcae01_02967</name>
</gene>
<dbReference type="InterPro" id="IPR013042">
    <property type="entry name" value="DUF1592"/>
</dbReference>
<comment type="caution">
    <text evidence="6">The sequence shown here is derived from an EMBL/GenBank/DDBJ whole genome shotgun (WGS) entry which is preliminary data.</text>
</comment>
<protein>
    <recommendedName>
        <fullName evidence="8">Planctomycete cytochrome C</fullName>
    </recommendedName>
</protein>
<dbReference type="InterPro" id="IPR011429">
    <property type="entry name" value="Cyt_c_Planctomycete-type"/>
</dbReference>
<dbReference type="InterPro" id="IPR013036">
    <property type="entry name" value="DUF1587"/>
</dbReference>
<feature type="domain" description="Cytochrome C Planctomycete-type" evidence="5">
    <location>
        <begin position="58"/>
        <end position="100"/>
    </location>
</feature>
<feature type="domain" description="DUF1587" evidence="2">
    <location>
        <begin position="132"/>
        <end position="197"/>
    </location>
</feature>
<proteinExistence type="predicted"/>
<dbReference type="InterPro" id="IPR013039">
    <property type="entry name" value="DUF1588"/>
</dbReference>
<keyword evidence="7" id="KW-1185">Reference proteome</keyword>
<dbReference type="InterPro" id="IPR011478">
    <property type="entry name" value="DUF1585"/>
</dbReference>
<dbReference type="SUPFAM" id="SSF46626">
    <property type="entry name" value="Cytochrome c"/>
    <property type="match status" value="1"/>
</dbReference>
<dbReference type="Proteomes" id="UP001416858">
    <property type="component" value="Unassembled WGS sequence"/>
</dbReference>
<evidence type="ECO:0000259" key="4">
    <source>
        <dbReference type="Pfam" id="PF07631"/>
    </source>
</evidence>
<dbReference type="Pfam" id="PF07624">
    <property type="entry name" value="PSD2"/>
    <property type="match status" value="1"/>
</dbReference>
<feature type="domain" description="DUF1588" evidence="3">
    <location>
        <begin position="618"/>
        <end position="714"/>
    </location>
</feature>
<name>A0ABP9VQS7_9BACT</name>
<evidence type="ECO:0000259" key="5">
    <source>
        <dbReference type="Pfam" id="PF07635"/>
    </source>
</evidence>
<dbReference type="Pfam" id="PF07635">
    <property type="entry name" value="PSCyt1"/>
    <property type="match status" value="1"/>
</dbReference>
<dbReference type="Pfam" id="PF07627">
    <property type="entry name" value="PSCyt3"/>
    <property type="match status" value="1"/>
</dbReference>